<organism evidence="2 3">
    <name type="scientific">Tuber melanosporum (strain Mel28)</name>
    <name type="common">Perigord black truffle</name>
    <dbReference type="NCBI Taxonomy" id="656061"/>
    <lineage>
        <taxon>Eukaryota</taxon>
        <taxon>Fungi</taxon>
        <taxon>Dikarya</taxon>
        <taxon>Ascomycota</taxon>
        <taxon>Pezizomycotina</taxon>
        <taxon>Pezizomycetes</taxon>
        <taxon>Pezizales</taxon>
        <taxon>Tuberaceae</taxon>
        <taxon>Tuber</taxon>
    </lineage>
</organism>
<dbReference type="GeneID" id="9182248"/>
<dbReference type="AlphaFoldDB" id="D5GNF5"/>
<keyword evidence="3" id="KW-1185">Reference proteome</keyword>
<dbReference type="Proteomes" id="UP000006911">
    <property type="component" value="Unassembled WGS sequence"/>
</dbReference>
<feature type="region of interest" description="Disordered" evidence="1">
    <location>
        <begin position="1"/>
        <end position="41"/>
    </location>
</feature>
<evidence type="ECO:0000313" key="2">
    <source>
        <dbReference type="EMBL" id="CAZ86048.1"/>
    </source>
</evidence>
<dbReference type="InParanoid" id="D5GNF5"/>
<feature type="compositionally biased region" description="Polar residues" evidence="1">
    <location>
        <begin position="1"/>
        <end position="17"/>
    </location>
</feature>
<dbReference type="EMBL" id="FN430364">
    <property type="protein sequence ID" value="CAZ86048.1"/>
    <property type="molecule type" value="Genomic_DNA"/>
</dbReference>
<dbReference type="KEGG" id="tml:GSTUM_00011269001"/>
<evidence type="ECO:0000256" key="1">
    <source>
        <dbReference type="SAM" id="MobiDB-lite"/>
    </source>
</evidence>
<reference evidence="2 3" key="1">
    <citation type="journal article" date="2010" name="Nature">
        <title>Perigord black truffle genome uncovers evolutionary origins and mechanisms of symbiosis.</title>
        <authorList>
            <person name="Martin F."/>
            <person name="Kohler A."/>
            <person name="Murat C."/>
            <person name="Balestrini R."/>
            <person name="Coutinho P.M."/>
            <person name="Jaillon O."/>
            <person name="Montanini B."/>
            <person name="Morin E."/>
            <person name="Noel B."/>
            <person name="Percudani R."/>
            <person name="Porcel B."/>
            <person name="Rubini A."/>
            <person name="Amicucci A."/>
            <person name="Amselem J."/>
            <person name="Anthouard V."/>
            <person name="Arcioni S."/>
            <person name="Artiguenave F."/>
            <person name="Aury J.M."/>
            <person name="Ballario P."/>
            <person name="Bolchi A."/>
            <person name="Brenna A."/>
            <person name="Brun A."/>
            <person name="Buee M."/>
            <person name="Cantarel B."/>
            <person name="Chevalier G."/>
            <person name="Couloux A."/>
            <person name="Da Silva C."/>
            <person name="Denoeud F."/>
            <person name="Duplessis S."/>
            <person name="Ghignone S."/>
            <person name="Hilselberger B."/>
            <person name="Iotti M."/>
            <person name="Marcais B."/>
            <person name="Mello A."/>
            <person name="Miranda M."/>
            <person name="Pacioni G."/>
            <person name="Quesneville H."/>
            <person name="Riccioni C."/>
            <person name="Ruotolo R."/>
            <person name="Splivallo R."/>
            <person name="Stocchi V."/>
            <person name="Tisserant E."/>
            <person name="Viscomi A.R."/>
            <person name="Zambonelli A."/>
            <person name="Zampieri E."/>
            <person name="Henrissat B."/>
            <person name="Lebrun M.H."/>
            <person name="Paolocci F."/>
            <person name="Bonfante P."/>
            <person name="Ottonello S."/>
            <person name="Wincker P."/>
        </authorList>
    </citation>
    <scope>NUCLEOTIDE SEQUENCE [LARGE SCALE GENOMIC DNA]</scope>
    <source>
        <strain evidence="2 3">Mel28</strain>
    </source>
</reference>
<dbReference type="HOGENOM" id="CLU_2160251_0_0_1"/>
<sequence length="111" mass="12497">MHNDNNPNDLTDTSPSGTILEVHTAAYPPHKASMQTPTVPTCPIMPARARNIRAMAKYIPHASPSKSQHLTRLNQPQHSLVHNTGHPYFGPYQHHQLVKKCSNHYTTDMIR</sequence>
<proteinExistence type="predicted"/>
<protein>
    <submittedName>
        <fullName evidence="2">(Perigord truffle) hypothetical protein</fullName>
    </submittedName>
</protein>
<accession>D5GNF5</accession>
<gene>
    <name evidence="2" type="ORF">GSTUM_00011269001</name>
</gene>
<dbReference type="RefSeq" id="XP_002841857.1">
    <property type="nucleotide sequence ID" value="XM_002841811.1"/>
</dbReference>
<evidence type="ECO:0000313" key="3">
    <source>
        <dbReference type="Proteomes" id="UP000006911"/>
    </source>
</evidence>
<name>D5GNF5_TUBMM</name>